<gene>
    <name evidence="1" type="ORF">A3Q56_08546</name>
</gene>
<sequence length="17" mass="2142">MINNIPSMTFYHYIRQL</sequence>
<accession>A0A177ANY1</accession>
<protein>
    <submittedName>
        <fullName evidence="1">Uncharacterized protein</fullName>
    </submittedName>
</protein>
<comment type="caution">
    <text evidence="1">The sequence shown here is derived from an EMBL/GenBank/DDBJ whole genome shotgun (WGS) entry which is preliminary data.</text>
</comment>
<proteinExistence type="predicted"/>
<evidence type="ECO:0000313" key="1">
    <source>
        <dbReference type="EMBL" id="OAF63746.1"/>
    </source>
</evidence>
<dbReference type="AlphaFoldDB" id="A0A177ANY1"/>
<keyword evidence="2" id="KW-1185">Reference proteome</keyword>
<name>A0A177ANY1_9BILA</name>
<dbReference type="Proteomes" id="UP000078046">
    <property type="component" value="Unassembled WGS sequence"/>
</dbReference>
<organism evidence="1 2">
    <name type="scientific">Intoshia linei</name>
    <dbReference type="NCBI Taxonomy" id="1819745"/>
    <lineage>
        <taxon>Eukaryota</taxon>
        <taxon>Metazoa</taxon>
        <taxon>Spiralia</taxon>
        <taxon>Lophotrochozoa</taxon>
        <taxon>Mesozoa</taxon>
        <taxon>Orthonectida</taxon>
        <taxon>Rhopaluridae</taxon>
        <taxon>Intoshia</taxon>
    </lineage>
</organism>
<reference evidence="1 2" key="1">
    <citation type="submission" date="2016-04" db="EMBL/GenBank/DDBJ databases">
        <title>The genome of Intoshia linei affirms orthonectids as highly simplified spiralians.</title>
        <authorList>
            <person name="Mikhailov K.V."/>
            <person name="Slusarev G.S."/>
            <person name="Nikitin M.A."/>
            <person name="Logacheva M.D."/>
            <person name="Penin A."/>
            <person name="Aleoshin V."/>
            <person name="Panchin Y.V."/>
        </authorList>
    </citation>
    <scope>NUCLEOTIDE SEQUENCE [LARGE SCALE GENOMIC DNA]</scope>
    <source>
        <strain evidence="1">Intl2013</strain>
        <tissue evidence="1">Whole animal</tissue>
    </source>
</reference>
<dbReference type="EMBL" id="LWCA01002666">
    <property type="protein sequence ID" value="OAF63746.1"/>
    <property type="molecule type" value="Genomic_DNA"/>
</dbReference>
<evidence type="ECO:0000313" key="2">
    <source>
        <dbReference type="Proteomes" id="UP000078046"/>
    </source>
</evidence>